<feature type="domain" description="Terpene synthase N-terminal" evidence="5">
    <location>
        <begin position="31"/>
        <end position="135"/>
    </location>
</feature>
<feature type="domain" description="Terpene synthase metal-binding" evidence="6">
    <location>
        <begin position="153"/>
        <end position="293"/>
    </location>
</feature>
<comment type="caution">
    <text evidence="7">The sequence shown here is derived from an EMBL/GenBank/DDBJ whole genome shotgun (WGS) entry which is preliminary data.</text>
</comment>
<protein>
    <submittedName>
        <fullName evidence="7">Uncharacterized protein</fullName>
    </submittedName>
</protein>
<evidence type="ECO:0000256" key="2">
    <source>
        <dbReference type="ARBA" id="ARBA00022723"/>
    </source>
</evidence>
<organism evidence="7 8">
    <name type="scientific">Salix dunnii</name>
    <dbReference type="NCBI Taxonomy" id="1413687"/>
    <lineage>
        <taxon>Eukaryota</taxon>
        <taxon>Viridiplantae</taxon>
        <taxon>Streptophyta</taxon>
        <taxon>Embryophyta</taxon>
        <taxon>Tracheophyta</taxon>
        <taxon>Spermatophyta</taxon>
        <taxon>Magnoliopsida</taxon>
        <taxon>eudicotyledons</taxon>
        <taxon>Gunneridae</taxon>
        <taxon>Pentapetalae</taxon>
        <taxon>rosids</taxon>
        <taxon>fabids</taxon>
        <taxon>Malpighiales</taxon>
        <taxon>Salicaceae</taxon>
        <taxon>Saliceae</taxon>
        <taxon>Salix</taxon>
    </lineage>
</organism>
<evidence type="ECO:0000259" key="6">
    <source>
        <dbReference type="Pfam" id="PF03936"/>
    </source>
</evidence>
<dbReference type="EMBL" id="JADGMS010000015">
    <property type="protein sequence ID" value="KAF9667942.1"/>
    <property type="molecule type" value="Genomic_DNA"/>
</dbReference>
<dbReference type="InterPro" id="IPR050148">
    <property type="entry name" value="Terpene_synthase-like"/>
</dbReference>
<dbReference type="SUPFAM" id="SSF48239">
    <property type="entry name" value="Terpenoid cyclases/Protein prenyltransferases"/>
    <property type="match status" value="1"/>
</dbReference>
<dbReference type="SUPFAM" id="SSF48576">
    <property type="entry name" value="Terpenoid synthases"/>
    <property type="match status" value="1"/>
</dbReference>
<accession>A0A835MIN5</accession>
<dbReference type="PANTHER" id="PTHR31225">
    <property type="entry name" value="OS04G0344100 PROTEIN-RELATED"/>
    <property type="match status" value="1"/>
</dbReference>
<dbReference type="InterPro" id="IPR005630">
    <property type="entry name" value="Terpene_synthase_metal-bd"/>
</dbReference>
<dbReference type="PANTHER" id="PTHR31225:SF251">
    <property type="entry name" value="(-)-GERMACRENE D SYNTHASE-LIKE ISOFORM X2"/>
    <property type="match status" value="1"/>
</dbReference>
<dbReference type="GO" id="GO:0016114">
    <property type="term" value="P:terpenoid biosynthetic process"/>
    <property type="evidence" value="ECO:0007669"/>
    <property type="project" value="InterPro"/>
</dbReference>
<comment type="cofactor">
    <cofactor evidence="1">
        <name>Mg(2+)</name>
        <dbReference type="ChEBI" id="CHEBI:18420"/>
    </cofactor>
</comment>
<dbReference type="Pfam" id="PF01397">
    <property type="entry name" value="Terpene_synth"/>
    <property type="match status" value="1"/>
</dbReference>
<dbReference type="Pfam" id="PF03936">
    <property type="entry name" value="Terpene_synth_C"/>
    <property type="match status" value="1"/>
</dbReference>
<feature type="coiled-coil region" evidence="4">
    <location>
        <begin position="40"/>
        <end position="67"/>
    </location>
</feature>
<evidence type="ECO:0000313" key="8">
    <source>
        <dbReference type="Proteomes" id="UP000657918"/>
    </source>
</evidence>
<evidence type="ECO:0000256" key="1">
    <source>
        <dbReference type="ARBA" id="ARBA00001946"/>
    </source>
</evidence>
<proteinExistence type="predicted"/>
<reference evidence="7 8" key="1">
    <citation type="submission" date="2020-10" db="EMBL/GenBank/DDBJ databases">
        <title>Plant Genome Project.</title>
        <authorList>
            <person name="Zhang R.-G."/>
        </authorList>
    </citation>
    <scope>NUCLEOTIDE SEQUENCE [LARGE SCALE GENOMIC DNA]</scope>
    <source>
        <strain evidence="7">FAFU-HL-1</strain>
        <tissue evidence="7">Leaf</tissue>
    </source>
</reference>
<name>A0A835MIN5_9ROSI</name>
<keyword evidence="8" id="KW-1185">Reference proteome</keyword>
<dbReference type="InterPro" id="IPR008930">
    <property type="entry name" value="Terpenoid_cyclase/PrenylTrfase"/>
</dbReference>
<evidence type="ECO:0000256" key="4">
    <source>
        <dbReference type="SAM" id="Coils"/>
    </source>
</evidence>
<dbReference type="InterPro" id="IPR001906">
    <property type="entry name" value="Terpene_synth_N"/>
</dbReference>
<evidence type="ECO:0000259" key="5">
    <source>
        <dbReference type="Pfam" id="PF01397"/>
    </source>
</evidence>
<dbReference type="AlphaFoldDB" id="A0A835MIN5"/>
<sequence length="294" mass="34081">MSTQVSQQGAPALTHDDNEIIRRTANYHESIWGDQFVSHLPKDNKVHEALELEVENLREQVKREVLLAAAGNFSSQSLDLIDAIQRLGVAYHFETEIEEALQHIYNNHIDMEDGDLYSTALGFRLLRQHGYNVSCVKQSLSKRQMTVTVRLHKLGCFIFRWDTESMDRLPDYMQICYEALLNVYSEIEEKVAKEGWSYRVHYGKEAMKLLVHAYCNEAKWFHENHIPTMEEYMEVALVTSGYSMLTTVSFIGMGDIVTKQAFDWVFSHPKIIRASETITRLVDDVRSHKEEMNN</sequence>
<dbReference type="OrthoDB" id="1877784at2759"/>
<keyword evidence="2" id="KW-0479">Metal-binding</keyword>
<gene>
    <name evidence="7" type="ORF">SADUNF_Sadunf15G0075500</name>
</gene>
<dbReference type="Gene3D" id="1.10.600.10">
    <property type="entry name" value="Farnesyl Diphosphate Synthase"/>
    <property type="match status" value="2"/>
</dbReference>
<dbReference type="InterPro" id="IPR008949">
    <property type="entry name" value="Isoprenoid_synthase_dom_sf"/>
</dbReference>
<dbReference type="GO" id="GO:0010333">
    <property type="term" value="F:terpene synthase activity"/>
    <property type="evidence" value="ECO:0007669"/>
    <property type="project" value="InterPro"/>
</dbReference>
<keyword evidence="4" id="KW-0175">Coiled coil</keyword>
<keyword evidence="3" id="KW-0460">Magnesium</keyword>
<dbReference type="GO" id="GO:0000287">
    <property type="term" value="F:magnesium ion binding"/>
    <property type="evidence" value="ECO:0007669"/>
    <property type="project" value="InterPro"/>
</dbReference>
<evidence type="ECO:0000256" key="3">
    <source>
        <dbReference type="ARBA" id="ARBA00022842"/>
    </source>
</evidence>
<evidence type="ECO:0000313" key="7">
    <source>
        <dbReference type="EMBL" id="KAF9667942.1"/>
    </source>
</evidence>
<dbReference type="Proteomes" id="UP000657918">
    <property type="component" value="Unassembled WGS sequence"/>
</dbReference>